<dbReference type="Gene3D" id="6.10.340.10">
    <property type="match status" value="1"/>
</dbReference>
<dbReference type="SMART" id="SM00388">
    <property type="entry name" value="HisKA"/>
    <property type="match status" value="1"/>
</dbReference>
<dbReference type="InterPro" id="IPR005467">
    <property type="entry name" value="His_kinase_dom"/>
</dbReference>
<organism evidence="15 16">
    <name type="scientific">Methyloligella solikamskensis</name>
    <dbReference type="NCBI Taxonomy" id="1177756"/>
    <lineage>
        <taxon>Bacteria</taxon>
        <taxon>Pseudomonadati</taxon>
        <taxon>Pseudomonadota</taxon>
        <taxon>Alphaproteobacteria</taxon>
        <taxon>Hyphomicrobiales</taxon>
        <taxon>Hyphomicrobiaceae</taxon>
        <taxon>Methyloligella</taxon>
    </lineage>
</organism>
<evidence type="ECO:0000259" key="14">
    <source>
        <dbReference type="PROSITE" id="PS50885"/>
    </source>
</evidence>
<dbReference type="PROSITE" id="PS50109">
    <property type="entry name" value="HIS_KIN"/>
    <property type="match status" value="1"/>
</dbReference>
<dbReference type="PANTHER" id="PTHR45436">
    <property type="entry name" value="SENSOR HISTIDINE KINASE YKOH"/>
    <property type="match status" value="1"/>
</dbReference>
<dbReference type="PROSITE" id="PS50885">
    <property type="entry name" value="HAMP"/>
    <property type="match status" value="1"/>
</dbReference>
<reference evidence="16" key="1">
    <citation type="journal article" date="2019" name="Int. J. Syst. Evol. Microbiol.">
        <title>The Global Catalogue of Microorganisms (GCM) 10K type strain sequencing project: providing services to taxonomists for standard genome sequencing and annotation.</title>
        <authorList>
            <consortium name="The Broad Institute Genomics Platform"/>
            <consortium name="The Broad Institute Genome Sequencing Center for Infectious Disease"/>
            <person name="Wu L."/>
            <person name="Ma J."/>
        </authorList>
    </citation>
    <scope>NUCLEOTIDE SEQUENCE [LARGE SCALE GENOMIC DNA]</scope>
    <source>
        <strain evidence="16">CCUG 61697</strain>
    </source>
</reference>
<sequence>MTAPSKLFRTTAFRLSLLYLAVFGLAASLAIGYIYWNINILLSRQLDESIQTELSGLAAQYRSGGLRQLVRTIAKRSETPGNSLYYVADRQGHRIAGNLGSISPDLLKETGPVEFAYQRPAQGGMERRLAFANVFHLTGGTQLLVGRDIEDRRVLSRVTRSAMLWGLGLMALIGIGGGLLVSRNLLARIDAITDTSRSIMAGDLSGRIPRNRSGDELDRLSESLNQMLARIEQLMAGLREVSDNIAHDLKTPLTRLRNRVERALHDPQNDLGYRETLEKTIEEADDLIKTFNALLSIARMEAGAGTGRWESLDAAALIADVAELYEPVAEERGLVLRADAEDPLPILGDRQLLGQALANLVDNAIKHGRPDEANGGSDQAPDILIEAHRTGGGQKMNSNGAAHSAGGKGMEMAEIVVSDRGPGIPEADRERVLERFVRLEASRSAPGSGLGLSLVAAVARLHGGDLKLGDNGPGLKAVLTLPMDGAVEAPGITGGS</sequence>
<dbReference type="Gene3D" id="3.30.565.10">
    <property type="entry name" value="Histidine kinase-like ATPase, C-terminal domain"/>
    <property type="match status" value="1"/>
</dbReference>
<dbReference type="CDD" id="cd06225">
    <property type="entry name" value="HAMP"/>
    <property type="match status" value="1"/>
</dbReference>
<evidence type="ECO:0000256" key="5">
    <source>
        <dbReference type="ARBA" id="ARBA00022679"/>
    </source>
</evidence>
<dbReference type="Pfam" id="PF00672">
    <property type="entry name" value="HAMP"/>
    <property type="match status" value="1"/>
</dbReference>
<dbReference type="EMBL" id="JBHTJO010000001">
    <property type="protein sequence ID" value="MFD0986789.1"/>
    <property type="molecule type" value="Genomic_DNA"/>
</dbReference>
<dbReference type="InterPro" id="IPR050428">
    <property type="entry name" value="TCS_sensor_his_kinase"/>
</dbReference>
<comment type="catalytic activity">
    <reaction evidence="1">
        <text>ATP + protein L-histidine = ADP + protein N-phospho-L-histidine.</text>
        <dbReference type="EC" id="2.7.13.3"/>
    </reaction>
</comment>
<proteinExistence type="predicted"/>
<keyword evidence="11" id="KW-0175">Coiled coil</keyword>
<dbReference type="Pfam" id="PF00512">
    <property type="entry name" value="HisKA"/>
    <property type="match status" value="1"/>
</dbReference>
<gene>
    <name evidence="15" type="ORF">ACFQ2F_06720</name>
</gene>
<evidence type="ECO:0000256" key="11">
    <source>
        <dbReference type="SAM" id="Coils"/>
    </source>
</evidence>
<comment type="caution">
    <text evidence="15">The sequence shown here is derived from an EMBL/GenBank/DDBJ whole genome shotgun (WGS) entry which is preliminary data.</text>
</comment>
<dbReference type="RefSeq" id="WP_379087567.1">
    <property type="nucleotide sequence ID" value="NZ_JBHTJO010000001.1"/>
</dbReference>
<dbReference type="SUPFAM" id="SSF55874">
    <property type="entry name" value="ATPase domain of HSP90 chaperone/DNA topoisomerase II/histidine kinase"/>
    <property type="match status" value="1"/>
</dbReference>
<keyword evidence="6 12" id="KW-0812">Transmembrane</keyword>
<evidence type="ECO:0000256" key="4">
    <source>
        <dbReference type="ARBA" id="ARBA00022553"/>
    </source>
</evidence>
<dbReference type="InterPro" id="IPR003660">
    <property type="entry name" value="HAMP_dom"/>
</dbReference>
<dbReference type="InterPro" id="IPR003661">
    <property type="entry name" value="HisK_dim/P_dom"/>
</dbReference>
<evidence type="ECO:0000256" key="8">
    <source>
        <dbReference type="ARBA" id="ARBA00022989"/>
    </source>
</evidence>
<keyword evidence="4" id="KW-0597">Phosphoprotein</keyword>
<keyword evidence="16" id="KW-1185">Reference proteome</keyword>
<keyword evidence="7 15" id="KW-0418">Kinase</keyword>
<evidence type="ECO:0000256" key="7">
    <source>
        <dbReference type="ARBA" id="ARBA00022777"/>
    </source>
</evidence>
<dbReference type="SMART" id="SM00387">
    <property type="entry name" value="HATPase_c"/>
    <property type="match status" value="1"/>
</dbReference>
<dbReference type="InterPro" id="IPR004358">
    <property type="entry name" value="Sig_transdc_His_kin-like_C"/>
</dbReference>
<accession>A0ABW3J9P0</accession>
<evidence type="ECO:0000256" key="10">
    <source>
        <dbReference type="ARBA" id="ARBA00023136"/>
    </source>
</evidence>
<dbReference type="PRINTS" id="PR00344">
    <property type="entry name" value="BCTRLSENSOR"/>
</dbReference>
<dbReference type="Proteomes" id="UP001597102">
    <property type="component" value="Unassembled WGS sequence"/>
</dbReference>
<keyword evidence="9" id="KW-0902">Two-component regulatory system</keyword>
<dbReference type="GO" id="GO:0016301">
    <property type="term" value="F:kinase activity"/>
    <property type="evidence" value="ECO:0007669"/>
    <property type="project" value="UniProtKB-KW"/>
</dbReference>
<dbReference type="PANTHER" id="PTHR45436:SF8">
    <property type="entry name" value="HISTIDINE KINASE"/>
    <property type="match status" value="1"/>
</dbReference>
<dbReference type="InterPro" id="IPR036097">
    <property type="entry name" value="HisK_dim/P_sf"/>
</dbReference>
<dbReference type="SUPFAM" id="SSF47384">
    <property type="entry name" value="Homodimeric domain of signal transducing histidine kinase"/>
    <property type="match status" value="1"/>
</dbReference>
<keyword evidence="10 12" id="KW-0472">Membrane</keyword>
<evidence type="ECO:0000256" key="1">
    <source>
        <dbReference type="ARBA" id="ARBA00000085"/>
    </source>
</evidence>
<feature type="domain" description="HAMP" evidence="14">
    <location>
        <begin position="183"/>
        <end position="236"/>
    </location>
</feature>
<feature type="transmembrane region" description="Helical" evidence="12">
    <location>
        <begin position="162"/>
        <end position="181"/>
    </location>
</feature>
<dbReference type="InterPro" id="IPR003594">
    <property type="entry name" value="HATPase_dom"/>
</dbReference>
<evidence type="ECO:0000256" key="6">
    <source>
        <dbReference type="ARBA" id="ARBA00022692"/>
    </source>
</evidence>
<dbReference type="InterPro" id="IPR036890">
    <property type="entry name" value="HATPase_C_sf"/>
</dbReference>
<dbReference type="SMART" id="SM00304">
    <property type="entry name" value="HAMP"/>
    <property type="match status" value="1"/>
</dbReference>
<evidence type="ECO:0000256" key="3">
    <source>
        <dbReference type="ARBA" id="ARBA00012438"/>
    </source>
</evidence>
<evidence type="ECO:0000259" key="13">
    <source>
        <dbReference type="PROSITE" id="PS50109"/>
    </source>
</evidence>
<evidence type="ECO:0000313" key="15">
    <source>
        <dbReference type="EMBL" id="MFD0986789.1"/>
    </source>
</evidence>
<dbReference type="Gene3D" id="1.10.287.130">
    <property type="match status" value="1"/>
</dbReference>
<keyword evidence="8 12" id="KW-1133">Transmembrane helix</keyword>
<comment type="subcellular location">
    <subcellularLocation>
        <location evidence="2">Membrane</location>
    </subcellularLocation>
</comment>
<dbReference type="EC" id="2.7.13.3" evidence="3"/>
<feature type="transmembrane region" description="Helical" evidence="12">
    <location>
        <begin position="12"/>
        <end position="36"/>
    </location>
</feature>
<protein>
    <recommendedName>
        <fullName evidence="3">histidine kinase</fullName>
        <ecNumber evidence="3">2.7.13.3</ecNumber>
    </recommendedName>
</protein>
<feature type="coiled-coil region" evidence="11">
    <location>
        <begin position="217"/>
        <end position="244"/>
    </location>
</feature>
<evidence type="ECO:0000256" key="12">
    <source>
        <dbReference type="SAM" id="Phobius"/>
    </source>
</evidence>
<evidence type="ECO:0000256" key="9">
    <source>
        <dbReference type="ARBA" id="ARBA00023012"/>
    </source>
</evidence>
<dbReference type="SUPFAM" id="SSF158472">
    <property type="entry name" value="HAMP domain-like"/>
    <property type="match status" value="1"/>
</dbReference>
<dbReference type="CDD" id="cd00075">
    <property type="entry name" value="HATPase"/>
    <property type="match status" value="1"/>
</dbReference>
<name>A0ABW3J9P0_9HYPH</name>
<keyword evidence="5" id="KW-0808">Transferase</keyword>
<evidence type="ECO:0000313" key="16">
    <source>
        <dbReference type="Proteomes" id="UP001597102"/>
    </source>
</evidence>
<dbReference type="Pfam" id="PF02518">
    <property type="entry name" value="HATPase_c"/>
    <property type="match status" value="1"/>
</dbReference>
<dbReference type="CDD" id="cd00082">
    <property type="entry name" value="HisKA"/>
    <property type="match status" value="1"/>
</dbReference>
<evidence type="ECO:0000256" key="2">
    <source>
        <dbReference type="ARBA" id="ARBA00004370"/>
    </source>
</evidence>
<feature type="domain" description="Histidine kinase" evidence="13">
    <location>
        <begin position="244"/>
        <end position="485"/>
    </location>
</feature>